<dbReference type="Pfam" id="PF22259">
    <property type="entry name" value="GPR128_GAIN_subdomA"/>
    <property type="match status" value="1"/>
</dbReference>
<protein>
    <recommendedName>
        <fullName evidence="7">G-protein coupled receptors family 2 profile 2 domain-containing protein</fullName>
    </recommendedName>
</protein>
<evidence type="ECO:0000256" key="6">
    <source>
        <dbReference type="SAM" id="SignalP"/>
    </source>
</evidence>
<feature type="transmembrane region" description="Helical" evidence="5">
    <location>
        <begin position="475"/>
        <end position="498"/>
    </location>
</feature>
<reference evidence="8 9" key="1">
    <citation type="submission" date="2020-04" db="EMBL/GenBank/DDBJ databases">
        <title>Chromosome-level genome assembly of a cyprinid fish Onychostoma macrolepis by integration of Nanopore Sequencing, Bionano and Hi-C technology.</title>
        <authorList>
            <person name="Wang D."/>
        </authorList>
    </citation>
    <scope>NUCLEOTIDE SEQUENCE [LARGE SCALE GENOMIC DNA]</scope>
    <source>
        <strain evidence="8">SWU-2019</strain>
        <tissue evidence="8">Muscle</tissue>
    </source>
</reference>
<dbReference type="InterPro" id="IPR053985">
    <property type="entry name" value="GPR128_GAIN_subdom_A"/>
</dbReference>
<dbReference type="InterPro" id="IPR017981">
    <property type="entry name" value="GPCR_2-like_7TM"/>
</dbReference>
<feature type="chain" id="PRO_5029586098" description="G-protein coupled receptors family 2 profile 2 domain-containing protein" evidence="6">
    <location>
        <begin position="21"/>
        <end position="654"/>
    </location>
</feature>
<evidence type="ECO:0000256" key="4">
    <source>
        <dbReference type="ARBA" id="ARBA00023136"/>
    </source>
</evidence>
<dbReference type="InterPro" id="IPR000832">
    <property type="entry name" value="GPCR_2_secretin-like"/>
</dbReference>
<dbReference type="PANTHER" id="PTHR47767">
    <property type="entry name" value="ADHESION G PROTEIN-COUPLED RECEPTOR G7"/>
    <property type="match status" value="1"/>
</dbReference>
<keyword evidence="2 5" id="KW-0812">Transmembrane</keyword>
<sequence>MDYSLLLLIFTSAVFEQTWCLNNSNNSISTTFSPLPTTVTTQSLLCENKGITQNGICFCPDDWTGTTCNIPNFCPENTFTATMKLTFPKTVLGQFASSVERCPSETTNAGMHHASALCNLITRLFSTPKILNCSLTLDTIHTWISGATLKKKQDLSSSTQILTSIPERLTPHNITNAAKITQALLSDPQTTDIAVSAVATVSQLLSASHEKYSSVDHEAISQLTQTLQTLSLREKPNPLLVQPNMAVQSLKGETTIKKVQLTSYKDFSKDVGFVLYNNDQFFKSKSFRPSLDTKRRVISANLQDNSEIEVWFAVTSSADSTLSINDFACVFWSYEKQDWITDGCTKTESPSGGLVCKCERHKNGNFAILMAYDINYQYSEALHWISISGCAMSVVGLCVTALYQIITRKSRGGSPTLLVVNICISMTVFYLLFIFGINNPIQHVHVAKKSGQNIVPESDHHKYQDEGPCTAFTALLQYFLLATFTWNSLYGLNVFLLFKNSVSGTPSWFPKVSMPVGWGVPAVIVGISLGSTYHVDEPLGYRQEEFCWLASMDHKQKFSIKKPMFWGFVLPLLFMLISSTAILLHFSYNICRTNPNLNSTRRTPLKKKILSSFSLAVMLGLSWVLGYILLITQEKNLRLILSVVFCLLNTTQVG</sequence>
<feature type="transmembrane region" description="Helical" evidence="5">
    <location>
        <begin position="418"/>
        <end position="437"/>
    </location>
</feature>
<dbReference type="InterPro" id="IPR053986">
    <property type="entry name" value="GPR128_GAIN_subdom_B"/>
</dbReference>
<keyword evidence="4 5" id="KW-0472">Membrane</keyword>
<feature type="signal peptide" evidence="6">
    <location>
        <begin position="1"/>
        <end position="20"/>
    </location>
</feature>
<dbReference type="AlphaFoldDB" id="A0A7J6BU81"/>
<dbReference type="Gene3D" id="2.60.220.50">
    <property type="match status" value="1"/>
</dbReference>
<keyword evidence="3 5" id="KW-1133">Transmembrane helix</keyword>
<feature type="transmembrane region" description="Helical" evidence="5">
    <location>
        <begin position="565"/>
        <end position="588"/>
    </location>
</feature>
<evidence type="ECO:0000256" key="5">
    <source>
        <dbReference type="SAM" id="Phobius"/>
    </source>
</evidence>
<dbReference type="GO" id="GO:0004930">
    <property type="term" value="F:G protein-coupled receptor activity"/>
    <property type="evidence" value="ECO:0007669"/>
    <property type="project" value="InterPro"/>
</dbReference>
<proteinExistence type="predicted"/>
<dbReference type="Proteomes" id="UP000579812">
    <property type="component" value="Unassembled WGS sequence"/>
</dbReference>
<comment type="subcellular location">
    <subcellularLocation>
        <location evidence="1">Membrane</location>
        <topology evidence="1">Multi-pass membrane protein</topology>
    </subcellularLocation>
</comment>
<evidence type="ECO:0000256" key="3">
    <source>
        <dbReference type="ARBA" id="ARBA00022989"/>
    </source>
</evidence>
<dbReference type="Gene3D" id="1.20.1070.10">
    <property type="entry name" value="Rhodopsin 7-helix transmembrane proteins"/>
    <property type="match status" value="1"/>
</dbReference>
<dbReference type="InterPro" id="IPR000203">
    <property type="entry name" value="GPS"/>
</dbReference>
<evidence type="ECO:0000259" key="7">
    <source>
        <dbReference type="PROSITE" id="PS50261"/>
    </source>
</evidence>
<name>A0A7J6BU81_9TELE</name>
<keyword evidence="6" id="KW-0732">Signal</keyword>
<dbReference type="EMBL" id="JAAMOB010000022">
    <property type="protein sequence ID" value="KAF4097875.1"/>
    <property type="molecule type" value="Genomic_DNA"/>
</dbReference>
<dbReference type="GO" id="GO:0007166">
    <property type="term" value="P:cell surface receptor signaling pathway"/>
    <property type="evidence" value="ECO:0007669"/>
    <property type="project" value="InterPro"/>
</dbReference>
<dbReference type="Pfam" id="PF22257">
    <property type="entry name" value="GPR128_N"/>
    <property type="match status" value="1"/>
</dbReference>
<evidence type="ECO:0000256" key="2">
    <source>
        <dbReference type="ARBA" id="ARBA00022692"/>
    </source>
</evidence>
<dbReference type="PANTHER" id="PTHR47767:SF1">
    <property type="entry name" value="ADHESION G PROTEIN-COUPLED RECEPTOR G7"/>
    <property type="match status" value="1"/>
</dbReference>
<feature type="transmembrane region" description="Helical" evidence="5">
    <location>
        <begin position="381"/>
        <end position="406"/>
    </location>
</feature>
<dbReference type="InterPro" id="IPR053066">
    <property type="entry name" value="ADGR_G7"/>
</dbReference>
<organism evidence="8 9">
    <name type="scientific">Onychostoma macrolepis</name>
    <dbReference type="NCBI Taxonomy" id="369639"/>
    <lineage>
        <taxon>Eukaryota</taxon>
        <taxon>Metazoa</taxon>
        <taxon>Chordata</taxon>
        <taxon>Craniata</taxon>
        <taxon>Vertebrata</taxon>
        <taxon>Euteleostomi</taxon>
        <taxon>Actinopterygii</taxon>
        <taxon>Neopterygii</taxon>
        <taxon>Teleostei</taxon>
        <taxon>Ostariophysi</taxon>
        <taxon>Cypriniformes</taxon>
        <taxon>Cyprinidae</taxon>
        <taxon>Acrossocheilinae</taxon>
        <taxon>Onychostoma</taxon>
    </lineage>
</organism>
<evidence type="ECO:0000313" key="8">
    <source>
        <dbReference type="EMBL" id="KAF4097875.1"/>
    </source>
</evidence>
<dbReference type="InterPro" id="IPR053984">
    <property type="entry name" value="GPR128_N"/>
</dbReference>
<evidence type="ECO:0000313" key="9">
    <source>
        <dbReference type="Proteomes" id="UP000579812"/>
    </source>
</evidence>
<dbReference type="Pfam" id="PF01825">
    <property type="entry name" value="GPS"/>
    <property type="match status" value="1"/>
</dbReference>
<accession>A0A7J6BU81</accession>
<dbReference type="Pfam" id="PF00002">
    <property type="entry name" value="7tm_2"/>
    <property type="match status" value="1"/>
</dbReference>
<dbReference type="Pfam" id="PF22261">
    <property type="entry name" value="GPR128_GAIN_subdom_B"/>
    <property type="match status" value="1"/>
</dbReference>
<comment type="caution">
    <text evidence="8">The sequence shown here is derived from an EMBL/GenBank/DDBJ whole genome shotgun (WGS) entry which is preliminary data.</text>
</comment>
<dbReference type="PROSITE" id="PS50261">
    <property type="entry name" value="G_PROTEIN_RECEP_F2_4"/>
    <property type="match status" value="1"/>
</dbReference>
<keyword evidence="9" id="KW-1185">Reference proteome</keyword>
<gene>
    <name evidence="8" type="ORF">G5714_021883</name>
</gene>
<feature type="domain" description="G-protein coupled receptors family 2 profile 2" evidence="7">
    <location>
        <begin position="382"/>
        <end position="649"/>
    </location>
</feature>
<evidence type="ECO:0000256" key="1">
    <source>
        <dbReference type="ARBA" id="ARBA00004141"/>
    </source>
</evidence>
<dbReference type="GO" id="GO:0016020">
    <property type="term" value="C:membrane"/>
    <property type="evidence" value="ECO:0007669"/>
    <property type="project" value="UniProtKB-SubCell"/>
</dbReference>
<dbReference type="InterPro" id="IPR046338">
    <property type="entry name" value="GAIN_dom_sf"/>
</dbReference>
<feature type="transmembrane region" description="Helical" evidence="5">
    <location>
        <begin position="608"/>
        <end position="630"/>
    </location>
</feature>